<dbReference type="OrthoDB" id="646178at2759"/>
<evidence type="ECO:0000313" key="11">
    <source>
        <dbReference type="Proteomes" id="UP000652761"/>
    </source>
</evidence>
<dbReference type="InterPro" id="IPR027417">
    <property type="entry name" value="P-loop_NTPase"/>
</dbReference>
<evidence type="ECO:0000313" key="10">
    <source>
        <dbReference type="EMBL" id="MQM03681.1"/>
    </source>
</evidence>
<dbReference type="Proteomes" id="UP000652761">
    <property type="component" value="Unassembled WGS sequence"/>
</dbReference>
<dbReference type="Gene3D" id="1.10.10.10">
    <property type="entry name" value="Winged helix-like DNA-binding domain superfamily/Winged helix DNA-binding domain"/>
    <property type="match status" value="1"/>
</dbReference>
<dbReference type="Gene3D" id="1.20.5.4130">
    <property type="match status" value="1"/>
</dbReference>
<keyword evidence="4" id="KW-0547">Nucleotide-binding</keyword>
<gene>
    <name evidence="10" type="ORF">Taro_036464</name>
</gene>
<dbReference type="Pfam" id="PF18052">
    <property type="entry name" value="Rx_N"/>
    <property type="match status" value="1"/>
</dbReference>
<dbReference type="GO" id="GO:0009626">
    <property type="term" value="P:plant-type hypersensitive response"/>
    <property type="evidence" value="ECO:0007669"/>
    <property type="project" value="UniProtKB-ARBA"/>
</dbReference>
<dbReference type="Gene3D" id="3.40.50.300">
    <property type="entry name" value="P-loop containing nucleotide triphosphate hydrolases"/>
    <property type="match status" value="1"/>
</dbReference>
<dbReference type="InterPro" id="IPR032675">
    <property type="entry name" value="LRR_dom_sf"/>
</dbReference>
<evidence type="ECO:0000259" key="9">
    <source>
        <dbReference type="Pfam" id="PF23598"/>
    </source>
</evidence>
<evidence type="ECO:0000259" key="8">
    <source>
        <dbReference type="Pfam" id="PF23559"/>
    </source>
</evidence>
<keyword evidence="3" id="KW-0677">Repeat</keyword>
<evidence type="ECO:0000256" key="2">
    <source>
        <dbReference type="ARBA" id="ARBA00022614"/>
    </source>
</evidence>
<dbReference type="FunFam" id="1.10.10.10:FF:000322">
    <property type="entry name" value="Probable disease resistance protein At1g63360"/>
    <property type="match status" value="1"/>
</dbReference>
<dbReference type="InterPro" id="IPR038005">
    <property type="entry name" value="RX-like_CC"/>
</dbReference>
<dbReference type="InterPro" id="IPR044974">
    <property type="entry name" value="Disease_R_plants"/>
</dbReference>
<feature type="domain" description="Disease resistance R13L4/SHOC-2-like LRR" evidence="9">
    <location>
        <begin position="652"/>
        <end position="947"/>
    </location>
</feature>
<dbReference type="GO" id="GO:0043531">
    <property type="term" value="F:ADP binding"/>
    <property type="evidence" value="ECO:0007669"/>
    <property type="project" value="InterPro"/>
</dbReference>
<dbReference type="CDD" id="cd14798">
    <property type="entry name" value="RX-CC_like"/>
    <property type="match status" value="1"/>
</dbReference>
<keyword evidence="5" id="KW-0611">Plant defense</keyword>
<evidence type="ECO:0000256" key="3">
    <source>
        <dbReference type="ARBA" id="ARBA00022737"/>
    </source>
</evidence>
<dbReference type="FunFam" id="3.40.50.300:FF:001091">
    <property type="entry name" value="Probable disease resistance protein At1g61300"/>
    <property type="match status" value="1"/>
</dbReference>
<evidence type="ECO:0000256" key="1">
    <source>
        <dbReference type="ARBA" id="ARBA00008894"/>
    </source>
</evidence>
<dbReference type="GO" id="GO:0002758">
    <property type="term" value="P:innate immune response-activating signaling pathway"/>
    <property type="evidence" value="ECO:0007669"/>
    <property type="project" value="UniProtKB-ARBA"/>
</dbReference>
<dbReference type="InterPro" id="IPR002182">
    <property type="entry name" value="NB-ARC"/>
</dbReference>
<dbReference type="InterPro" id="IPR042197">
    <property type="entry name" value="Apaf_helical"/>
</dbReference>
<sequence>MAESVVSFVVEKLYNLLKEEAGFLRGVHDQVDSLQRELRQMRAFLRDAEYYNQLAEGQCETHMNIVNEVREIAYTVEDVVDTYILKMHRRSKRRGSTGLVKKYLCILCRLHNIGMEIEQINKSLQRISDMRSRYVINDLGARADQQTGTALEVDRIVQEKRALPLERETDVFVGFEDNMNKIAQDLLDGDNKPERCVVSIVGMGGAGKTTLAKRICNRADVMDRFQGRCALVAVSQTWSLRKIFEDIAVEYSGQDRKQLREMDEGDLKKVVFKSLQHKRYLIVLDDIWRADVWHLIKPHLPDEKNGSRVMITTRLTDVAGSADKSMKPHHLLPLSEDESWRLFTKLVFSGDNEEDDAKKECTGELREFSERILKSCGGLPLAIILMGSLLATREKRPSAWLDVEQGVRWEEVPGGQVFRKVLALSYVDLPHHLKTCFLYLGLFPEDFEIEAGTLIRLWVAEGLVPNHEDHENDTRGHGKQTSYRTMEDTAEDWLEELVRRCLVQDTRRSPSGSLEVCRMHDVVRELCIEEAGKAGLSFQTWQQNVSARSLATTRRLALQGGMLQERRAPKLRTLLTFSEEDISSLSSPQLLIGWRLLRVLDLQFDSHFKEALPTAIGDLIHLRYLGLRFTLPFRIFPRSKGYFRHLMNLERGGIWDLIGRRELGFRRSRRLGIPSSVGDLQNLQTLEVQGVPLPDVIWQIKTLRHVLLHDEQVEPQLQIGGQHLGNLQTLATVRAGGWIESSLATWTGLRTLSIAGIRIDHHLALSNSLNSLVHLRSLSLSCDALDWQLTHNGREHPLARFPLLPRKALALPSHRRLDELILFGRLMIGQDPRDNYTSDEIPPNLSRIHLFLFVLQQDPLLLLEKLSYLRTLTLCVDFCNCAEVVCSAGGFPQLEELELFCGPWLSRWTVEAGAMPRLRSLAIGSCERLERIPDGLQHLRALQTLNIVDMPVEFVRRLRKEDGVGGEDWHKIQHIPHVTLINGEDSIYLSTRTNISVRKSSLSLSLSLNIYIYR</sequence>
<evidence type="ECO:0000256" key="5">
    <source>
        <dbReference type="ARBA" id="ARBA00022821"/>
    </source>
</evidence>
<dbReference type="InterPro" id="IPR055414">
    <property type="entry name" value="LRR_R13L4/SHOC2-like"/>
</dbReference>
<accession>A0A843WDG2</accession>
<keyword evidence="11" id="KW-1185">Reference proteome</keyword>
<dbReference type="AlphaFoldDB" id="A0A843WDG2"/>
<evidence type="ECO:0000259" key="6">
    <source>
        <dbReference type="Pfam" id="PF00931"/>
    </source>
</evidence>
<comment type="similarity">
    <text evidence="1">Belongs to the disease resistance NB-LRR family.</text>
</comment>
<comment type="caution">
    <text evidence="10">The sequence shown here is derived from an EMBL/GenBank/DDBJ whole genome shotgun (WGS) entry which is preliminary data.</text>
</comment>
<dbReference type="PANTHER" id="PTHR23155:SF1185">
    <property type="entry name" value="DISEASE RESISTANCE RPP8-LIKE PROTEIN 3-RELATED"/>
    <property type="match status" value="1"/>
</dbReference>
<dbReference type="InterPro" id="IPR041118">
    <property type="entry name" value="Rx_N"/>
</dbReference>
<feature type="domain" description="Disease resistance N-terminal" evidence="7">
    <location>
        <begin position="5"/>
        <end position="95"/>
    </location>
</feature>
<keyword evidence="2" id="KW-0433">Leucine-rich repeat</keyword>
<dbReference type="Gene3D" id="3.80.10.10">
    <property type="entry name" value="Ribonuclease Inhibitor"/>
    <property type="match status" value="1"/>
</dbReference>
<dbReference type="EMBL" id="NMUH01003081">
    <property type="protein sequence ID" value="MQM03681.1"/>
    <property type="molecule type" value="Genomic_DNA"/>
</dbReference>
<evidence type="ECO:0000259" key="7">
    <source>
        <dbReference type="Pfam" id="PF18052"/>
    </source>
</evidence>
<feature type="domain" description="NB-ARC" evidence="6">
    <location>
        <begin position="176"/>
        <end position="351"/>
    </location>
</feature>
<feature type="domain" description="Disease resistance protein winged helix" evidence="8">
    <location>
        <begin position="442"/>
        <end position="526"/>
    </location>
</feature>
<dbReference type="Pfam" id="PF23598">
    <property type="entry name" value="LRR_14"/>
    <property type="match status" value="1"/>
</dbReference>
<dbReference type="InterPro" id="IPR058922">
    <property type="entry name" value="WHD_DRP"/>
</dbReference>
<name>A0A843WDG2_COLES</name>
<dbReference type="Gene3D" id="1.10.8.430">
    <property type="entry name" value="Helical domain of apoptotic protease-activating factors"/>
    <property type="match status" value="1"/>
</dbReference>
<dbReference type="SUPFAM" id="SSF52058">
    <property type="entry name" value="L domain-like"/>
    <property type="match status" value="1"/>
</dbReference>
<dbReference type="Pfam" id="PF00931">
    <property type="entry name" value="NB-ARC"/>
    <property type="match status" value="1"/>
</dbReference>
<dbReference type="GO" id="GO:0042742">
    <property type="term" value="P:defense response to bacterium"/>
    <property type="evidence" value="ECO:0007669"/>
    <property type="project" value="UniProtKB-ARBA"/>
</dbReference>
<protein>
    <submittedName>
        <fullName evidence="10">Uncharacterized protein</fullName>
    </submittedName>
</protein>
<dbReference type="InterPro" id="IPR036388">
    <property type="entry name" value="WH-like_DNA-bd_sf"/>
</dbReference>
<reference evidence="10" key="1">
    <citation type="submission" date="2017-07" db="EMBL/GenBank/DDBJ databases">
        <title>Taro Niue Genome Assembly and Annotation.</title>
        <authorList>
            <person name="Atibalentja N."/>
            <person name="Keating K."/>
            <person name="Fields C.J."/>
        </authorList>
    </citation>
    <scope>NUCLEOTIDE SEQUENCE</scope>
    <source>
        <strain evidence="10">Niue_2</strain>
        <tissue evidence="10">Leaf</tissue>
    </source>
</reference>
<proteinExistence type="inferred from homology"/>
<dbReference type="SUPFAM" id="SSF52540">
    <property type="entry name" value="P-loop containing nucleoside triphosphate hydrolases"/>
    <property type="match status" value="1"/>
</dbReference>
<dbReference type="PANTHER" id="PTHR23155">
    <property type="entry name" value="DISEASE RESISTANCE PROTEIN RP"/>
    <property type="match status" value="1"/>
</dbReference>
<organism evidence="10 11">
    <name type="scientific">Colocasia esculenta</name>
    <name type="common">Wild taro</name>
    <name type="synonym">Arum esculentum</name>
    <dbReference type="NCBI Taxonomy" id="4460"/>
    <lineage>
        <taxon>Eukaryota</taxon>
        <taxon>Viridiplantae</taxon>
        <taxon>Streptophyta</taxon>
        <taxon>Embryophyta</taxon>
        <taxon>Tracheophyta</taxon>
        <taxon>Spermatophyta</taxon>
        <taxon>Magnoliopsida</taxon>
        <taxon>Liliopsida</taxon>
        <taxon>Araceae</taxon>
        <taxon>Aroideae</taxon>
        <taxon>Colocasieae</taxon>
        <taxon>Colocasia</taxon>
    </lineage>
</organism>
<evidence type="ECO:0000256" key="4">
    <source>
        <dbReference type="ARBA" id="ARBA00022741"/>
    </source>
</evidence>
<dbReference type="Pfam" id="PF23559">
    <property type="entry name" value="WHD_DRP"/>
    <property type="match status" value="1"/>
</dbReference>
<dbReference type="PRINTS" id="PR00364">
    <property type="entry name" value="DISEASERSIST"/>
</dbReference>